<dbReference type="PROSITE" id="PS50007">
    <property type="entry name" value="PIPLC_X_DOMAIN"/>
    <property type="match status" value="1"/>
</dbReference>
<dbReference type="InterPro" id="IPR042531">
    <property type="entry name" value="PLC-beta_C_sf"/>
</dbReference>
<feature type="region of interest" description="Disordered" evidence="12">
    <location>
        <begin position="28"/>
        <end position="69"/>
    </location>
</feature>
<keyword evidence="15" id="KW-1185">Reference proteome</keyword>
<evidence type="ECO:0000256" key="6">
    <source>
        <dbReference type="ARBA" id="ARBA00023098"/>
    </source>
</evidence>
<name>A0ABM0QBD6_GALVR</name>
<evidence type="ECO:0000313" key="16">
    <source>
        <dbReference type="RefSeq" id="XP_008565677.1"/>
    </source>
</evidence>
<dbReference type="Proteomes" id="UP000694923">
    <property type="component" value="Unplaced"/>
</dbReference>
<dbReference type="SMART" id="SM00239">
    <property type="entry name" value="C2"/>
    <property type="match status" value="1"/>
</dbReference>
<dbReference type="GeneID" id="103586228"/>
<evidence type="ECO:0000256" key="7">
    <source>
        <dbReference type="ARBA" id="ARBA00023224"/>
    </source>
</evidence>
<keyword evidence="6 10" id="KW-0443">Lipid metabolism</keyword>
<dbReference type="InterPro" id="IPR000008">
    <property type="entry name" value="C2_dom"/>
</dbReference>
<feature type="compositionally biased region" description="Polar residues" evidence="12">
    <location>
        <begin position="717"/>
        <end position="728"/>
    </location>
</feature>
<dbReference type="InterPro" id="IPR016280">
    <property type="entry name" value="PLC-beta"/>
</dbReference>
<keyword evidence="4" id="KW-0106">Calcium</keyword>
<feature type="compositionally biased region" description="Pro residues" evidence="12">
    <location>
        <begin position="93"/>
        <end position="103"/>
    </location>
</feature>
<dbReference type="InterPro" id="IPR037862">
    <property type="entry name" value="PLC-beta_PH"/>
</dbReference>
<dbReference type="InterPro" id="IPR000909">
    <property type="entry name" value="PLipase_C_PInositol-sp_X_dom"/>
</dbReference>
<keyword evidence="7 10" id="KW-0807">Transducer</keyword>
<evidence type="ECO:0000259" key="13">
    <source>
        <dbReference type="PROSITE" id="PS50004"/>
    </source>
</evidence>
<feature type="coiled-coil region" evidence="11">
    <location>
        <begin position="1202"/>
        <end position="1268"/>
    </location>
</feature>
<evidence type="ECO:0000256" key="2">
    <source>
        <dbReference type="ARBA" id="ARBA00022553"/>
    </source>
</evidence>
<dbReference type="Pfam" id="PF17787">
    <property type="entry name" value="PH_14"/>
    <property type="match status" value="1"/>
</dbReference>
<feature type="compositionally biased region" description="Low complexity" evidence="12">
    <location>
        <begin position="1066"/>
        <end position="1077"/>
    </location>
</feature>
<evidence type="ECO:0000256" key="12">
    <source>
        <dbReference type="SAM" id="MobiDB-lite"/>
    </source>
</evidence>
<dbReference type="SUPFAM" id="SSF49562">
    <property type="entry name" value="C2 domain (Calcium/lipid-binding domain, CaLB)"/>
    <property type="match status" value="1"/>
</dbReference>
<dbReference type="PIRSF" id="PIRSF000956">
    <property type="entry name" value="PLC-beta"/>
    <property type="match status" value="1"/>
</dbReference>
<dbReference type="Pfam" id="PF22631">
    <property type="entry name" value="PLCB1-4-like_EFh"/>
    <property type="match status" value="1"/>
</dbReference>
<evidence type="ECO:0000256" key="11">
    <source>
        <dbReference type="SAM" id="Coils"/>
    </source>
</evidence>
<evidence type="ECO:0000259" key="14">
    <source>
        <dbReference type="PROSITE" id="PS50008"/>
    </source>
</evidence>
<keyword evidence="2" id="KW-0597">Phosphoprotein</keyword>
<dbReference type="CDD" id="cd13361">
    <property type="entry name" value="PH_PLC_beta"/>
    <property type="match status" value="1"/>
</dbReference>
<dbReference type="PROSITE" id="PS50008">
    <property type="entry name" value="PIPLC_Y_DOMAIN"/>
    <property type="match status" value="1"/>
</dbReference>
<dbReference type="Pfam" id="PF08703">
    <property type="entry name" value="PLC-beta_C"/>
    <property type="match status" value="1"/>
</dbReference>
<dbReference type="Gene3D" id="2.30.29.240">
    <property type="match status" value="1"/>
</dbReference>
<feature type="compositionally biased region" description="Pro residues" evidence="12">
    <location>
        <begin position="150"/>
        <end position="164"/>
    </location>
</feature>
<evidence type="ECO:0000256" key="3">
    <source>
        <dbReference type="ARBA" id="ARBA00022801"/>
    </source>
</evidence>
<dbReference type="EC" id="3.1.4.11" evidence="10"/>
<comment type="catalytic activity">
    <reaction evidence="8">
        <text>a 1,2-diacyl-sn-glycero-3-phospho-(1D-myo-inositol-4,5-bisphosphate) + H2O = 1D-myo-inositol 1,4,5-trisphosphate + a 1,2-diacyl-sn-glycerol + H(+)</text>
        <dbReference type="Rhea" id="RHEA:33179"/>
        <dbReference type="ChEBI" id="CHEBI:15377"/>
        <dbReference type="ChEBI" id="CHEBI:15378"/>
        <dbReference type="ChEBI" id="CHEBI:17815"/>
        <dbReference type="ChEBI" id="CHEBI:58456"/>
        <dbReference type="ChEBI" id="CHEBI:203600"/>
        <dbReference type="EC" id="3.1.4.11"/>
    </reaction>
    <physiologicalReaction direction="left-to-right" evidence="8">
        <dbReference type="Rhea" id="RHEA:33180"/>
    </physiologicalReaction>
</comment>
<dbReference type="SMART" id="SM00149">
    <property type="entry name" value="PLCYc"/>
    <property type="match status" value="1"/>
</dbReference>
<dbReference type="SUPFAM" id="SSF50729">
    <property type="entry name" value="PH domain-like"/>
    <property type="match status" value="1"/>
</dbReference>
<comment type="function">
    <text evidence="10">Catalyzes the production of the second messenger molecules diacylglycerol (DAG) and inositol 1,4,5-trisphosphate (IP3).</text>
</comment>
<dbReference type="SUPFAM" id="SSF51695">
    <property type="entry name" value="PLC-like phosphodiesterases"/>
    <property type="match status" value="1"/>
</dbReference>
<dbReference type="Pfam" id="PF00168">
    <property type="entry name" value="C2"/>
    <property type="match status" value="1"/>
</dbReference>
<dbReference type="PANTHER" id="PTHR10336">
    <property type="entry name" value="PHOSPHOINOSITIDE-SPECIFIC PHOSPHOLIPASE C FAMILY PROTEIN"/>
    <property type="match status" value="1"/>
</dbReference>
<evidence type="ECO:0000256" key="4">
    <source>
        <dbReference type="ARBA" id="ARBA00022837"/>
    </source>
</evidence>
<comment type="cofactor">
    <cofactor evidence="1">
        <name>Ca(2+)</name>
        <dbReference type="ChEBI" id="CHEBI:29108"/>
    </cofactor>
</comment>
<evidence type="ECO:0000256" key="10">
    <source>
        <dbReference type="PIRNR" id="PIRNR000956"/>
    </source>
</evidence>
<evidence type="ECO:0000256" key="8">
    <source>
        <dbReference type="ARBA" id="ARBA00023674"/>
    </source>
</evidence>
<feature type="compositionally biased region" description="Basic and acidic residues" evidence="12">
    <location>
        <begin position="667"/>
        <end position="684"/>
    </location>
</feature>
<reference evidence="16" key="1">
    <citation type="submission" date="2025-08" db="UniProtKB">
        <authorList>
            <consortium name="RefSeq"/>
        </authorList>
    </citation>
    <scope>IDENTIFICATION</scope>
</reference>
<keyword evidence="11" id="KW-0175">Coiled coil</keyword>
<dbReference type="CDD" id="cd08625">
    <property type="entry name" value="PI-PLCc_beta3"/>
    <property type="match status" value="1"/>
</dbReference>
<proteinExistence type="predicted"/>
<dbReference type="Gene3D" id="3.20.20.190">
    <property type="entry name" value="Phosphatidylinositol (PI) phosphodiesterase"/>
    <property type="match status" value="1"/>
</dbReference>
<feature type="compositionally biased region" description="Acidic residues" evidence="12">
    <location>
        <begin position="696"/>
        <end position="708"/>
    </location>
</feature>
<gene>
    <name evidence="16" type="primary">PLCB3</name>
</gene>
<evidence type="ECO:0000256" key="9">
    <source>
        <dbReference type="ARBA" id="ARBA00023726"/>
    </source>
</evidence>
<organism evidence="15 16">
    <name type="scientific">Galeopterus variegatus</name>
    <name type="common">Malayan flying lemur</name>
    <name type="synonym">Cynocephalus variegatus</name>
    <dbReference type="NCBI Taxonomy" id="482537"/>
    <lineage>
        <taxon>Eukaryota</taxon>
        <taxon>Metazoa</taxon>
        <taxon>Chordata</taxon>
        <taxon>Craniata</taxon>
        <taxon>Vertebrata</taxon>
        <taxon>Euteleostomi</taxon>
        <taxon>Mammalia</taxon>
        <taxon>Eutheria</taxon>
        <taxon>Euarchontoglires</taxon>
        <taxon>Dermoptera</taxon>
        <taxon>Cynocephalidae</taxon>
        <taxon>Galeopterus</taxon>
    </lineage>
</organism>
<feature type="domain" description="C2" evidence="13">
    <location>
        <begin position="848"/>
        <end position="976"/>
    </location>
</feature>
<dbReference type="InterPro" id="IPR017946">
    <property type="entry name" value="PLC-like_Pdiesterase_TIM-brl"/>
</dbReference>
<feature type="region of interest" description="Disordered" evidence="12">
    <location>
        <begin position="93"/>
        <end position="165"/>
    </location>
</feature>
<dbReference type="CDD" id="cd00275">
    <property type="entry name" value="C2_PLC_like"/>
    <property type="match status" value="1"/>
</dbReference>
<keyword evidence="3 10" id="KW-0378">Hydrolase</keyword>
<dbReference type="Gene3D" id="1.10.238.10">
    <property type="entry name" value="EF-hand"/>
    <property type="match status" value="1"/>
</dbReference>
<dbReference type="CDD" id="cd16210">
    <property type="entry name" value="EFh_PI-PLCbeta3"/>
    <property type="match status" value="1"/>
</dbReference>
<dbReference type="SUPFAM" id="SSF47473">
    <property type="entry name" value="EF-hand"/>
    <property type="match status" value="1"/>
</dbReference>
<dbReference type="InterPro" id="IPR011992">
    <property type="entry name" value="EF-hand-dom_pair"/>
</dbReference>
<dbReference type="Pfam" id="PF00387">
    <property type="entry name" value="PI-PLC-Y"/>
    <property type="match status" value="1"/>
</dbReference>
<feature type="compositionally biased region" description="Low complexity" evidence="12">
    <location>
        <begin position="636"/>
        <end position="656"/>
    </location>
</feature>
<protein>
    <recommendedName>
        <fullName evidence="10">1-phosphatidylinositol 4,5-bisphosphate phosphodiesterase</fullName>
        <ecNumber evidence="10">3.1.4.11</ecNumber>
    </recommendedName>
</protein>
<dbReference type="SMART" id="SM00148">
    <property type="entry name" value="PLCXc"/>
    <property type="match status" value="1"/>
</dbReference>
<dbReference type="InterPro" id="IPR001192">
    <property type="entry name" value="PI-PLC_fam"/>
</dbReference>
<dbReference type="SUPFAM" id="SSF69989">
    <property type="entry name" value="C-terminal domain of PLC-beta"/>
    <property type="match status" value="1"/>
</dbReference>
<accession>A0ABM0QBD6</accession>
<dbReference type="Gene3D" id="2.60.40.150">
    <property type="entry name" value="C2 domain"/>
    <property type="match status" value="1"/>
</dbReference>
<sequence length="1375" mass="153820">MWEWKGVGTACGAGIRKGLAGFFRADQHVDRAPGDGGVRKQGRSCPGPQTPYSAGSHAPPRKKPRTLASPLGNLNGLTPALLKQWPLHPIPPAVPPISPPKPQAPYTHLGPEELSPAESPSNASHSSRCSGPHLRLRIPVLRPTHVSHRPPLPRAPPSPGPPPGLHELPRCFFPEASSRNLVTLRVDPNGFFLYWTGPNMEVDTLDISSIRDTRMGRYARLPKDPKIREVLGFGGPDARLEEKLMTVVAGPDPVNTTFLNFMAVQDDTAKVWSEELFKLAMNILAQNASRNTFLRKAYTKLKLQVNQDGRIPVKNILKMFSADKKRVETALESCGLNFNRSESIRPDEFSLEIFERFLNKLCLRPDIDKILLEIGAKGKPYLTLEQLMDFINQKQRDPRLNEVLYPPLRPSQARLLIEKYEPNQQFLERDQMSMEGFSRYLGGEENGILPLEALDLSADMTQPLSAYFINSSHNTYLTAGQLAGTSSVEMYRQALLWGCRCVELDVWKGRPPEEEPFITHGFTMTTEVPLRDVLEAIAETAFKTSPYPVILSFENHVDSAKQQAKMAEYCRSIFGDALLIDPLDKYPLAPGIPLPSPQDLMGRILVKNKKRHRPSAGVPGSSVRKRPLEQSNSVLSESSAATEPSSPQLGSPSSDSCPGLSNGEEAGLEKPSLEPRKSLGEEGPNRGPDALGPADREDEEEDEEEEEQTDPKKPTTDEGTASSEVNATEEMSTLVNYIEPVKFKSFEAARKRNKCFEMSSFVETKAMEQLTKSPMEFVEYNKQQLSRIYPKGTRVDSSNYMPQLFWNVGCQLVALNFQTLDVAMQLNAGVFEYNGRSGYLLKPEFMRRPDKSFDPFTEVIVDGIVANALRVKVISGQFLSDRKVGIYVEVDMFGLPVDTRRKYRTRTSQGNSFNPVWDEEPFDFPKVVLPTLASLRIAAFEEGGKFVGHRILPVSAIRSGYHYVCLRNEANQPLCLPALLIYTEASDYIPDDHQDYAEALINPIKHVSLMDQRARQLAALIGESEAQAGPETCQESQSQQLGTQLSLNPTPSPLDTSPRRPPGPATTPTSTSLSSPGQRDDLIASILSEVAPTPLDELRGHKALVKLRSRQERDLRELCKKHQRKAVTLTRRLLDGLAQARAEGRCRHQPGVLGGATDVEDMKEEEEEVKRYQEFQNRQVQSLLELREAQADTEAERRLEHLKQAQQRLREIVLESQAAQCKRLKEMNEREKKELQKILDRKRHNSISEAKTREKHKKEAELTEINRRHITESVNSIRRLEEAQKQRHDRLMAGQQQVLQQLAEEEPKLLAQLVQECQEQRARLPQEIRQSLLGEMPEGLGDGPMVACASNGHAPGSSGHLSGADSESQEENTQL</sequence>
<dbReference type="InterPro" id="IPR014815">
    <property type="entry name" value="PLC-beta_C"/>
</dbReference>
<evidence type="ECO:0000313" key="15">
    <source>
        <dbReference type="Proteomes" id="UP000694923"/>
    </source>
</evidence>
<comment type="catalytic activity">
    <reaction evidence="9">
        <text>a 1,2-diacyl-sn-glycero-3-phospho-(1D-myo-inositol) + H2O = 1D-myo-inositol 1-phosphate + a 1,2-diacyl-sn-glycerol + H(+)</text>
        <dbReference type="Rhea" id="RHEA:43484"/>
        <dbReference type="ChEBI" id="CHEBI:15377"/>
        <dbReference type="ChEBI" id="CHEBI:15378"/>
        <dbReference type="ChEBI" id="CHEBI:17815"/>
        <dbReference type="ChEBI" id="CHEBI:57880"/>
        <dbReference type="ChEBI" id="CHEBI:58433"/>
    </reaction>
    <physiologicalReaction direction="left-to-right" evidence="9">
        <dbReference type="Rhea" id="RHEA:43485"/>
    </physiologicalReaction>
</comment>
<dbReference type="PRINTS" id="PR00390">
    <property type="entry name" value="PHPHLIPASEC"/>
</dbReference>
<feature type="domain" description="PI-PLC Y-box" evidence="14">
    <location>
        <begin position="731"/>
        <end position="847"/>
    </location>
</feature>
<keyword evidence="5 10" id="KW-0442">Lipid degradation</keyword>
<feature type="region of interest" description="Disordered" evidence="12">
    <location>
        <begin position="608"/>
        <end position="728"/>
    </location>
</feature>
<dbReference type="RefSeq" id="XP_008565677.1">
    <property type="nucleotide sequence ID" value="XM_008567455.1"/>
</dbReference>
<dbReference type="PANTHER" id="PTHR10336:SF11">
    <property type="entry name" value="1-PHOSPHATIDYLINOSITOL 4,5-BISPHOSPHATE PHOSPHODIESTERASE BETA-3"/>
    <property type="match status" value="1"/>
</dbReference>
<feature type="region of interest" description="Disordered" evidence="12">
    <location>
        <begin position="1026"/>
        <end position="1078"/>
    </location>
</feature>
<dbReference type="InterPro" id="IPR001711">
    <property type="entry name" value="PLipase_C_Pinositol-sp_Y"/>
</dbReference>
<feature type="region of interest" description="Disordered" evidence="12">
    <location>
        <begin position="1337"/>
        <end position="1375"/>
    </location>
</feature>
<dbReference type="InterPro" id="IPR035892">
    <property type="entry name" value="C2_domain_sf"/>
</dbReference>
<dbReference type="Pfam" id="PF00388">
    <property type="entry name" value="PI-PLC-X"/>
    <property type="match status" value="1"/>
</dbReference>
<dbReference type="InterPro" id="IPR053945">
    <property type="entry name" value="PLCB1-4-like_EFh"/>
</dbReference>
<feature type="compositionally biased region" description="Low complexity" evidence="12">
    <location>
        <begin position="1034"/>
        <end position="1047"/>
    </location>
</feature>
<evidence type="ECO:0000256" key="1">
    <source>
        <dbReference type="ARBA" id="ARBA00001913"/>
    </source>
</evidence>
<evidence type="ECO:0000256" key="5">
    <source>
        <dbReference type="ARBA" id="ARBA00022963"/>
    </source>
</evidence>
<feature type="compositionally biased region" description="Polar residues" evidence="12">
    <location>
        <begin position="118"/>
        <end position="129"/>
    </location>
</feature>
<dbReference type="Gene3D" id="1.20.1230.10">
    <property type="entry name" value="Phospholipase C beta, distal C-terminal domain"/>
    <property type="match status" value="1"/>
</dbReference>
<dbReference type="PROSITE" id="PS50004">
    <property type="entry name" value="C2"/>
    <property type="match status" value="1"/>
</dbReference>